<gene>
    <name evidence="2" type="ORF">GWK16_03290</name>
</gene>
<dbReference type="EMBL" id="JABBKX010000001">
    <property type="protein sequence ID" value="NMJ40248.1"/>
    <property type="molecule type" value="Genomic_DNA"/>
</dbReference>
<dbReference type="PROSITE" id="PS51318">
    <property type="entry name" value="TAT"/>
    <property type="match status" value="1"/>
</dbReference>
<protein>
    <recommendedName>
        <fullName evidence="4">Outer membrane protein</fullName>
    </recommendedName>
</protein>
<organism evidence="2 3">
    <name type="scientific">Neoroseomonas marina</name>
    <dbReference type="NCBI Taxonomy" id="1232220"/>
    <lineage>
        <taxon>Bacteria</taxon>
        <taxon>Pseudomonadati</taxon>
        <taxon>Pseudomonadota</taxon>
        <taxon>Alphaproteobacteria</taxon>
        <taxon>Acetobacterales</taxon>
        <taxon>Acetobacteraceae</taxon>
        <taxon>Neoroseomonas</taxon>
    </lineage>
</organism>
<evidence type="ECO:0000256" key="1">
    <source>
        <dbReference type="SAM" id="SignalP"/>
    </source>
</evidence>
<evidence type="ECO:0000313" key="2">
    <source>
        <dbReference type="EMBL" id="NMJ40248.1"/>
    </source>
</evidence>
<sequence>MDFRRMLMATAAAGLLAVAGAMPAHAQGADQRSGWAFQVALYAWLPTFNGTFNYQLPTGLGGNATVRADSNDYLSDLNFAAMIAGEARYDRFSVITDLMYVDLGAGSSRIDSINQAALPANPIGTTVTGSSDTSMNATIWTLGAGYTVARGDWGNVDLFGGFRLLSLNAETNYTLSADITDRRGGGIVLGRAGRLSGNEAIWNGIIGVRGRITLGNSGFFVPYYLDVGAGDSNLTWQGFTGVGYQTGWAGVIAGYRYLSFDQGGSDLVNKLSMGGAFLAVNFTF</sequence>
<dbReference type="AlphaFoldDB" id="A0A848EAE7"/>
<name>A0A848EAE7_9PROT</name>
<proteinExistence type="predicted"/>
<keyword evidence="1" id="KW-0732">Signal</keyword>
<evidence type="ECO:0000313" key="3">
    <source>
        <dbReference type="Proteomes" id="UP000548582"/>
    </source>
</evidence>
<accession>A0A848EAE7</accession>
<comment type="caution">
    <text evidence="2">The sequence shown here is derived from an EMBL/GenBank/DDBJ whole genome shotgun (WGS) entry which is preliminary data.</text>
</comment>
<dbReference type="Proteomes" id="UP000548582">
    <property type="component" value="Unassembled WGS sequence"/>
</dbReference>
<feature type="chain" id="PRO_5032383808" description="Outer membrane protein" evidence="1">
    <location>
        <begin position="27"/>
        <end position="284"/>
    </location>
</feature>
<feature type="signal peptide" evidence="1">
    <location>
        <begin position="1"/>
        <end position="26"/>
    </location>
</feature>
<keyword evidence="3" id="KW-1185">Reference proteome</keyword>
<dbReference type="InterPro" id="IPR006311">
    <property type="entry name" value="TAT_signal"/>
</dbReference>
<evidence type="ECO:0008006" key="4">
    <source>
        <dbReference type="Google" id="ProtNLM"/>
    </source>
</evidence>
<reference evidence="2 3" key="1">
    <citation type="submission" date="2020-03" db="EMBL/GenBank/DDBJ databases">
        <authorList>
            <person name="Sun Q."/>
        </authorList>
    </citation>
    <scope>NUCLEOTIDE SEQUENCE [LARGE SCALE GENOMIC DNA]</scope>
    <source>
        <strain evidence="2 3">JC162</strain>
    </source>
</reference>
<dbReference type="RefSeq" id="WP_170052513.1">
    <property type="nucleotide sequence ID" value="NZ_JABBKX010000001.1"/>
</dbReference>